<protein>
    <submittedName>
        <fullName evidence="3">Uncharacterized protein</fullName>
    </submittedName>
</protein>
<dbReference type="EMBL" id="JYNE01000011">
    <property type="protein sequence ID" value="KNH03410.1"/>
    <property type="molecule type" value="Genomic_DNA"/>
</dbReference>
<dbReference type="RefSeq" id="WP_156488874.1">
    <property type="nucleotide sequence ID" value="NZ_JYNE01000011.1"/>
</dbReference>
<sequence>MYHRTMVSLVGLAAMLSLSAPAHAYIDPATGSIVLQAAIGAVAGATLFFRTSLYKVKALFSRQKPSGEE</sequence>
<keyword evidence="2" id="KW-0732">Signal</keyword>
<keyword evidence="1" id="KW-0472">Membrane</keyword>
<dbReference type="GeneID" id="93687247"/>
<keyword evidence="1" id="KW-1133">Transmembrane helix</keyword>
<dbReference type="AlphaFoldDB" id="A0A0L1KH64"/>
<evidence type="ECO:0000313" key="3">
    <source>
        <dbReference type="EMBL" id="KNH03410.1"/>
    </source>
</evidence>
<dbReference type="PATRIC" id="fig|1306953.7.peg.1784"/>
<comment type="caution">
    <text evidence="3">The sequence shown here is derived from an EMBL/GenBank/DDBJ whole genome shotgun (WGS) entry which is preliminary data.</text>
</comment>
<keyword evidence="1" id="KW-0812">Transmembrane</keyword>
<proteinExistence type="predicted"/>
<evidence type="ECO:0000313" key="4">
    <source>
        <dbReference type="Proteomes" id="UP000037446"/>
    </source>
</evidence>
<accession>A0A0L1KH64</accession>
<gene>
    <name evidence="3" type="ORF">J121_1738</name>
</gene>
<dbReference type="Proteomes" id="UP000037446">
    <property type="component" value="Unassembled WGS sequence"/>
</dbReference>
<feature type="signal peptide" evidence="2">
    <location>
        <begin position="1"/>
        <end position="24"/>
    </location>
</feature>
<organism evidence="3 4">
    <name type="scientific">Qipengyuania citrea LAMA 915</name>
    <dbReference type="NCBI Taxonomy" id="1306953"/>
    <lineage>
        <taxon>Bacteria</taxon>
        <taxon>Pseudomonadati</taxon>
        <taxon>Pseudomonadota</taxon>
        <taxon>Alphaproteobacteria</taxon>
        <taxon>Sphingomonadales</taxon>
        <taxon>Erythrobacteraceae</taxon>
        <taxon>Qipengyuania</taxon>
    </lineage>
</organism>
<evidence type="ECO:0000256" key="1">
    <source>
        <dbReference type="SAM" id="Phobius"/>
    </source>
</evidence>
<name>A0A0L1KH64_9SPHN</name>
<feature type="chain" id="PRO_5005554860" evidence="2">
    <location>
        <begin position="25"/>
        <end position="69"/>
    </location>
</feature>
<reference evidence="3" key="1">
    <citation type="submission" date="2015-02" db="EMBL/GenBank/DDBJ databases">
        <authorList>
            <person name="Chooi Y.-H."/>
        </authorList>
    </citation>
    <scope>NUCLEOTIDE SEQUENCE [LARGE SCALE GENOMIC DNA]</scope>
    <source>
        <strain evidence="3">LAMA 915</strain>
    </source>
</reference>
<dbReference type="STRING" id="1306953.J121_1738"/>
<feature type="transmembrane region" description="Helical" evidence="1">
    <location>
        <begin position="34"/>
        <end position="53"/>
    </location>
</feature>
<evidence type="ECO:0000256" key="2">
    <source>
        <dbReference type="SAM" id="SignalP"/>
    </source>
</evidence>